<evidence type="ECO:0000256" key="1">
    <source>
        <dbReference type="SAM" id="MobiDB-lite"/>
    </source>
</evidence>
<dbReference type="GO" id="GO:0030686">
    <property type="term" value="C:90S preribosome"/>
    <property type="evidence" value="ECO:0007669"/>
    <property type="project" value="InterPro"/>
</dbReference>
<keyword evidence="3" id="KW-1185">Reference proteome</keyword>
<sequence length="196" mass="21540">MSRAKEIEEKLGLQASLQAVFNNNKLKAFEWLQTDVGGECSKDLTSSKASFYQLPVVAVGAGLSFDQDSPAAGGSGEEIATVGEFIQSDKKVSSLAKKKKRKAGSDQLAKSTGGIHKINADDTRAMIALKRKMKNSHRGEIREKLEHEEINKPRKATEHEHGAQSSDSDANDEPRVEKTKKKSFGLLFQGKQKKRK</sequence>
<dbReference type="InterPro" id="IPR022592">
    <property type="entry name" value="Nucleolar_19"/>
</dbReference>
<organism evidence="2 3">
    <name type="scientific">Lachancea meyersii CBS 8951</name>
    <dbReference type="NCBI Taxonomy" id="1266667"/>
    <lineage>
        <taxon>Eukaryota</taxon>
        <taxon>Fungi</taxon>
        <taxon>Dikarya</taxon>
        <taxon>Ascomycota</taxon>
        <taxon>Saccharomycotina</taxon>
        <taxon>Saccharomycetes</taxon>
        <taxon>Saccharomycetales</taxon>
        <taxon>Saccharomycetaceae</taxon>
        <taxon>Lachancea</taxon>
    </lineage>
</organism>
<proteinExistence type="predicted"/>
<reference evidence="3" key="1">
    <citation type="submission" date="2016-03" db="EMBL/GenBank/DDBJ databases">
        <authorList>
            <person name="Devillers Hugo."/>
        </authorList>
    </citation>
    <scope>NUCLEOTIDE SEQUENCE [LARGE SCALE GENOMIC DNA]</scope>
</reference>
<feature type="region of interest" description="Disordered" evidence="1">
    <location>
        <begin position="93"/>
        <end position="196"/>
    </location>
</feature>
<evidence type="ECO:0000313" key="3">
    <source>
        <dbReference type="Proteomes" id="UP000191144"/>
    </source>
</evidence>
<accession>A0A1G4IWU7</accession>
<dbReference type="AlphaFoldDB" id="A0A1G4IWU7"/>
<dbReference type="Pfam" id="PF10863">
    <property type="entry name" value="NOP19"/>
    <property type="match status" value="1"/>
</dbReference>
<dbReference type="OrthoDB" id="4068385at2759"/>
<feature type="compositionally biased region" description="Basic and acidic residues" evidence="1">
    <location>
        <begin position="137"/>
        <end position="162"/>
    </location>
</feature>
<gene>
    <name evidence="2" type="ORF">LAME_0B07756G</name>
</gene>
<dbReference type="Proteomes" id="UP000191144">
    <property type="component" value="Chromosome B"/>
</dbReference>
<evidence type="ECO:0000313" key="2">
    <source>
        <dbReference type="EMBL" id="SCU81578.1"/>
    </source>
</evidence>
<protein>
    <submittedName>
        <fullName evidence="2">LAME_0B07756g1_1</fullName>
    </submittedName>
</protein>
<dbReference type="GO" id="GO:0042274">
    <property type="term" value="P:ribosomal small subunit biogenesis"/>
    <property type="evidence" value="ECO:0007669"/>
    <property type="project" value="InterPro"/>
</dbReference>
<name>A0A1G4IWU7_9SACH</name>
<dbReference type="EMBL" id="LT598478">
    <property type="protein sequence ID" value="SCU81578.1"/>
    <property type="molecule type" value="Genomic_DNA"/>
</dbReference>